<reference evidence="1" key="1">
    <citation type="journal article" date="2020" name="mSystems">
        <title>Genome- and Community-Level Interaction Insights into Carbon Utilization and Element Cycling Functions of Hydrothermarchaeota in Hydrothermal Sediment.</title>
        <authorList>
            <person name="Zhou Z."/>
            <person name="Liu Y."/>
            <person name="Xu W."/>
            <person name="Pan J."/>
            <person name="Luo Z.H."/>
            <person name="Li M."/>
        </authorList>
    </citation>
    <scope>NUCLEOTIDE SEQUENCE [LARGE SCALE GENOMIC DNA]</scope>
    <source>
        <strain evidence="1">SpSt-110</strain>
    </source>
</reference>
<dbReference type="AlphaFoldDB" id="A0A7J3XZP1"/>
<accession>A0A7J3XZP1</accession>
<gene>
    <name evidence="1" type="ORF">ENM60_04470</name>
</gene>
<evidence type="ECO:0000313" key="1">
    <source>
        <dbReference type="EMBL" id="HHP68023.1"/>
    </source>
</evidence>
<sequence>MSDKIKPEVRLYEKLMAIFPGYKGYKEKELIRETDKLVRQRLYLMLKELEESMRRLYSRAGLMQPSPSDLNMMDSTIYRVDSVAEKILHSPSGYKPLFNVLKVDEGKLNKLVEFDLSLGENVTTLLNEVKEKSGKVSTIDDIRGLFQKVLAEIEKIEELVNMRENYIQLL</sequence>
<comment type="caution">
    <text evidence="1">The sequence shown here is derived from an EMBL/GenBank/DDBJ whole genome shotgun (WGS) entry which is preliminary data.</text>
</comment>
<dbReference type="EMBL" id="DRYK01000056">
    <property type="protein sequence ID" value="HHP68023.1"/>
    <property type="molecule type" value="Genomic_DNA"/>
</dbReference>
<protein>
    <submittedName>
        <fullName evidence="1">Uncharacterized protein</fullName>
    </submittedName>
</protein>
<name>A0A7J3XZP1_9CREN</name>
<proteinExistence type="predicted"/>
<organism evidence="1">
    <name type="scientific">Thermogladius calderae</name>
    <dbReference type="NCBI Taxonomy" id="1200300"/>
    <lineage>
        <taxon>Archaea</taxon>
        <taxon>Thermoproteota</taxon>
        <taxon>Thermoprotei</taxon>
        <taxon>Desulfurococcales</taxon>
        <taxon>Desulfurococcaceae</taxon>
        <taxon>Thermogladius</taxon>
    </lineage>
</organism>